<sequence>MVMRSFLGTLVALQEAAVYDYSKDYKEIEKAMQEAKRVYKGLKVKILNLSNIEDRMELIDLDPDMGQYKEGYVVVVKVPETPLSDE</sequence>
<protein>
    <submittedName>
        <fullName evidence="1">Uncharacterized protein</fullName>
    </submittedName>
</protein>
<dbReference type="OrthoDB" id="35979at2157"/>
<dbReference type="KEGG" id="sis:LS215_2158"/>
<organism evidence="1 2">
    <name type="scientific">Saccharolobus islandicus (strain L.S.2.15 / Lassen #1)</name>
    <name type="common">Sulfolobus islandicus</name>
    <dbReference type="NCBI Taxonomy" id="429572"/>
    <lineage>
        <taxon>Archaea</taxon>
        <taxon>Thermoproteota</taxon>
        <taxon>Thermoprotei</taxon>
        <taxon>Sulfolobales</taxon>
        <taxon>Sulfolobaceae</taxon>
        <taxon>Saccharolobus</taxon>
    </lineage>
</organism>
<evidence type="ECO:0000313" key="1">
    <source>
        <dbReference type="EMBL" id="ACP36145.1"/>
    </source>
</evidence>
<evidence type="ECO:0000313" key="2">
    <source>
        <dbReference type="Proteomes" id="UP000001747"/>
    </source>
</evidence>
<dbReference type="HOGENOM" id="CLU_2662536_0_0_2"/>
<accession>C3MJ58</accession>
<proteinExistence type="predicted"/>
<dbReference type="GeneID" id="15298376"/>
<dbReference type="Proteomes" id="UP000001747">
    <property type="component" value="Chromosome"/>
</dbReference>
<dbReference type="RefSeq" id="WP_012711960.1">
    <property type="nucleotide sequence ID" value="NC_012589.1"/>
</dbReference>
<dbReference type="AlphaFoldDB" id="C3MJ58"/>
<name>C3MJ58_SACI2</name>
<dbReference type="EMBL" id="CP001399">
    <property type="protein sequence ID" value="ACP36145.1"/>
    <property type="molecule type" value="Genomic_DNA"/>
</dbReference>
<reference evidence="1 2" key="1">
    <citation type="journal article" date="2009" name="Proc. Natl. Acad. Sci. U.S.A.">
        <title>Biogeography of the Sulfolobus islandicus pan-genome.</title>
        <authorList>
            <person name="Reno M.L."/>
            <person name="Held N.L."/>
            <person name="Fields C.J."/>
            <person name="Burke P.V."/>
            <person name="Whitaker R.J."/>
        </authorList>
    </citation>
    <scope>NUCLEOTIDE SEQUENCE [LARGE SCALE GENOMIC DNA]</scope>
    <source>
        <strain evidence="2">L.S.2.15 / Lassen #1</strain>
    </source>
</reference>
<gene>
    <name evidence="1" type="ordered locus">LS215_2158</name>
</gene>